<sequence>MTMFDAADSVLRLKLALEKITDNHKDVVKENIVKIITSRGFFYDVNIVLKVLELLKKTILSVEASNTTFTDYFIALIRLATYFLHPGYQGKYLILLNIEGNGLKNMWTKISEYVQKLWENMGYNIDDQKILITQMLNFKAKQGTYSIAFVKNWVTPCTWWISCEDQPPFLRDLTLKVYFSSK</sequence>
<evidence type="ECO:0000313" key="1">
    <source>
        <dbReference type="EMBL" id="POG68055.1"/>
    </source>
</evidence>
<dbReference type="Proteomes" id="UP000018888">
    <property type="component" value="Unassembled WGS sequence"/>
</dbReference>
<organism evidence="1 2">
    <name type="scientific">Rhizophagus irregularis (strain DAOM 181602 / DAOM 197198 / MUCL 43194)</name>
    <name type="common">Arbuscular mycorrhizal fungus</name>
    <name type="synonym">Glomus intraradices</name>
    <dbReference type="NCBI Taxonomy" id="747089"/>
    <lineage>
        <taxon>Eukaryota</taxon>
        <taxon>Fungi</taxon>
        <taxon>Fungi incertae sedis</taxon>
        <taxon>Mucoromycota</taxon>
        <taxon>Glomeromycotina</taxon>
        <taxon>Glomeromycetes</taxon>
        <taxon>Glomerales</taxon>
        <taxon>Glomeraceae</taxon>
        <taxon>Rhizophagus</taxon>
    </lineage>
</organism>
<protein>
    <submittedName>
        <fullName evidence="1">Uncharacterized protein</fullName>
    </submittedName>
</protein>
<reference evidence="1 2" key="2">
    <citation type="journal article" date="2018" name="New Phytol.">
        <title>High intraspecific genome diversity in the model arbuscular mycorrhizal symbiont Rhizophagus irregularis.</title>
        <authorList>
            <person name="Chen E.C.H."/>
            <person name="Morin E."/>
            <person name="Beaudet D."/>
            <person name="Noel J."/>
            <person name="Yildirir G."/>
            <person name="Ndikumana S."/>
            <person name="Charron P."/>
            <person name="St-Onge C."/>
            <person name="Giorgi J."/>
            <person name="Kruger M."/>
            <person name="Marton T."/>
            <person name="Ropars J."/>
            <person name="Grigoriev I.V."/>
            <person name="Hainaut M."/>
            <person name="Henrissat B."/>
            <person name="Roux C."/>
            <person name="Martin F."/>
            <person name="Corradi N."/>
        </authorList>
    </citation>
    <scope>NUCLEOTIDE SEQUENCE [LARGE SCALE GENOMIC DNA]</scope>
    <source>
        <strain evidence="1 2">DAOM 197198</strain>
    </source>
</reference>
<comment type="caution">
    <text evidence="1">The sequence shown here is derived from an EMBL/GenBank/DDBJ whole genome shotgun (WGS) entry which is preliminary data.</text>
</comment>
<reference evidence="1 2" key="1">
    <citation type="journal article" date="2013" name="Proc. Natl. Acad. Sci. U.S.A.">
        <title>Genome of an arbuscular mycorrhizal fungus provides insight into the oldest plant symbiosis.</title>
        <authorList>
            <person name="Tisserant E."/>
            <person name="Malbreil M."/>
            <person name="Kuo A."/>
            <person name="Kohler A."/>
            <person name="Symeonidi A."/>
            <person name="Balestrini R."/>
            <person name="Charron P."/>
            <person name="Duensing N."/>
            <person name="Frei Dit Frey N."/>
            <person name="Gianinazzi-Pearson V."/>
            <person name="Gilbert L.B."/>
            <person name="Handa Y."/>
            <person name="Herr J.R."/>
            <person name="Hijri M."/>
            <person name="Koul R."/>
            <person name="Kawaguchi M."/>
            <person name="Krajinski F."/>
            <person name="Lammers P.J."/>
            <person name="Masclaux F.G."/>
            <person name="Murat C."/>
            <person name="Morin E."/>
            <person name="Ndikumana S."/>
            <person name="Pagni M."/>
            <person name="Petitpierre D."/>
            <person name="Requena N."/>
            <person name="Rosikiewicz P."/>
            <person name="Riley R."/>
            <person name="Saito K."/>
            <person name="San Clemente H."/>
            <person name="Shapiro H."/>
            <person name="van Tuinen D."/>
            <person name="Becard G."/>
            <person name="Bonfante P."/>
            <person name="Paszkowski U."/>
            <person name="Shachar-Hill Y.Y."/>
            <person name="Tuskan G.A."/>
            <person name="Young P.W."/>
            <person name="Sanders I.R."/>
            <person name="Henrissat B."/>
            <person name="Rensing S.A."/>
            <person name="Grigoriev I.V."/>
            <person name="Corradi N."/>
            <person name="Roux C."/>
            <person name="Martin F."/>
        </authorList>
    </citation>
    <scope>NUCLEOTIDE SEQUENCE [LARGE SCALE GENOMIC DNA]</scope>
    <source>
        <strain evidence="1 2">DAOM 197198</strain>
    </source>
</reference>
<dbReference type="EMBL" id="AUPC02000159">
    <property type="protein sequence ID" value="POG68055.1"/>
    <property type="molecule type" value="Genomic_DNA"/>
</dbReference>
<gene>
    <name evidence="1" type="ORF">GLOIN_2v1481073</name>
</gene>
<dbReference type="VEuPathDB" id="FungiDB:RhiirFUN_016560"/>
<evidence type="ECO:0000313" key="2">
    <source>
        <dbReference type="Proteomes" id="UP000018888"/>
    </source>
</evidence>
<dbReference type="AlphaFoldDB" id="A0A2P4PRM9"/>
<proteinExistence type="predicted"/>
<name>A0A2P4PRM9_RHIID</name>
<accession>A0A2P4PRM9</accession>
<keyword evidence="2" id="KW-1185">Reference proteome</keyword>